<evidence type="ECO:0000313" key="2">
    <source>
        <dbReference type="Proteomes" id="UP001528411"/>
    </source>
</evidence>
<proteinExistence type="predicted"/>
<evidence type="ECO:0000313" key="1">
    <source>
        <dbReference type="EMBL" id="MDC2888712.1"/>
    </source>
</evidence>
<dbReference type="Proteomes" id="UP001528411">
    <property type="component" value="Unassembled WGS sequence"/>
</dbReference>
<dbReference type="RefSeq" id="WP_272180295.1">
    <property type="nucleotide sequence ID" value="NZ_JAQOMS010000002.1"/>
</dbReference>
<comment type="caution">
    <text evidence="1">The sequence shown here is derived from an EMBL/GenBank/DDBJ whole genome shotgun (WGS) entry which is preliminary data.</text>
</comment>
<sequence>MAVVPNGFMTDFNLSKPAGSGQSNGGSGSVSFVASQAIEDSLSEPNGGAFLAFANQQKVYRITQSANLSPFSFEKLDTFPTPNGQWLNASMWIKNDKSNDVHASLAASKTTDLLSIRLLDRPGLCFLINLKRLLVEKRHGFLRPLFYKEL</sequence>
<reference evidence="1 2" key="1">
    <citation type="submission" date="2023-01" db="EMBL/GenBank/DDBJ databases">
        <title>Psychrosphaera sp. nov., isolated from marine algae.</title>
        <authorList>
            <person name="Bayburt H."/>
            <person name="Choi B.J."/>
            <person name="Kim J.M."/>
            <person name="Choi D.G."/>
            <person name="Jeon C.O."/>
        </authorList>
    </citation>
    <scope>NUCLEOTIDE SEQUENCE [LARGE SCALE GENOMIC DNA]</scope>
    <source>
        <strain evidence="1 2">G1-22</strain>
    </source>
</reference>
<organism evidence="1 2">
    <name type="scientific">Psychrosphaera algicola</name>
    <dbReference type="NCBI Taxonomy" id="3023714"/>
    <lineage>
        <taxon>Bacteria</taxon>
        <taxon>Pseudomonadati</taxon>
        <taxon>Pseudomonadota</taxon>
        <taxon>Gammaproteobacteria</taxon>
        <taxon>Alteromonadales</taxon>
        <taxon>Pseudoalteromonadaceae</taxon>
        <taxon>Psychrosphaera</taxon>
    </lineage>
</organism>
<accession>A0ABT5FDL8</accession>
<keyword evidence="2" id="KW-1185">Reference proteome</keyword>
<gene>
    <name evidence="1" type="ORF">PN838_07955</name>
</gene>
<name>A0ABT5FDL8_9GAMM</name>
<protein>
    <submittedName>
        <fullName evidence="1">Uncharacterized protein</fullName>
    </submittedName>
</protein>
<dbReference type="EMBL" id="JAQOMS010000002">
    <property type="protein sequence ID" value="MDC2888712.1"/>
    <property type="molecule type" value="Genomic_DNA"/>
</dbReference>